<evidence type="ECO:0000256" key="1">
    <source>
        <dbReference type="ARBA" id="ARBA00023002"/>
    </source>
</evidence>
<evidence type="ECO:0000313" key="5">
    <source>
        <dbReference type="Proteomes" id="UP001154420"/>
    </source>
</evidence>
<evidence type="ECO:0000259" key="2">
    <source>
        <dbReference type="Pfam" id="PF00465"/>
    </source>
</evidence>
<reference evidence="4" key="1">
    <citation type="submission" date="2018-09" db="EMBL/GenBank/DDBJ databases">
        <title>Murine metabolic-syndrome-specific gut microbial biobank.</title>
        <authorList>
            <person name="Liu C."/>
        </authorList>
    </citation>
    <scope>NUCLEOTIDE SEQUENCE</scope>
    <source>
        <strain evidence="4">D42-62</strain>
    </source>
</reference>
<dbReference type="AlphaFoldDB" id="A0A9X5BIM3"/>
<dbReference type="CDD" id="cd08187">
    <property type="entry name" value="BDH"/>
    <property type="match status" value="1"/>
</dbReference>
<accession>A0A9X5BIM3</accession>
<dbReference type="InterPro" id="IPR044731">
    <property type="entry name" value="BDH-like"/>
</dbReference>
<dbReference type="Pfam" id="PF25137">
    <property type="entry name" value="ADH_Fe_C"/>
    <property type="match status" value="1"/>
</dbReference>
<dbReference type="Gene3D" id="3.40.50.1970">
    <property type="match status" value="1"/>
</dbReference>
<proteinExistence type="predicted"/>
<organism evidence="4 5">
    <name type="scientific">Parablautia muri</name>
    <dbReference type="NCBI Taxonomy" id="2320879"/>
    <lineage>
        <taxon>Bacteria</taxon>
        <taxon>Bacillati</taxon>
        <taxon>Bacillota</taxon>
        <taxon>Clostridia</taxon>
        <taxon>Lachnospirales</taxon>
        <taxon>Lachnospiraceae</taxon>
        <taxon>Parablautia</taxon>
    </lineage>
</organism>
<gene>
    <name evidence="4" type="ORF">D5281_17455</name>
</gene>
<protein>
    <submittedName>
        <fullName evidence="4">Iron-containing alcohol dehydrogenase</fullName>
    </submittedName>
</protein>
<dbReference type="PANTHER" id="PTHR43633:SF1">
    <property type="entry name" value="ALCOHOL DEHYDROGENASE YQHD"/>
    <property type="match status" value="1"/>
</dbReference>
<keyword evidence="1" id="KW-0560">Oxidoreductase</keyword>
<dbReference type="InterPro" id="IPR001670">
    <property type="entry name" value="ADH_Fe/GldA"/>
</dbReference>
<dbReference type="Gene3D" id="1.20.1090.10">
    <property type="entry name" value="Dehydroquinate synthase-like - alpha domain"/>
    <property type="match status" value="1"/>
</dbReference>
<dbReference type="SUPFAM" id="SSF56796">
    <property type="entry name" value="Dehydroquinate synthase-like"/>
    <property type="match status" value="1"/>
</dbReference>
<dbReference type="PROSITE" id="PS00913">
    <property type="entry name" value="ADH_IRON_1"/>
    <property type="match status" value="1"/>
</dbReference>
<dbReference type="GO" id="GO:1990002">
    <property type="term" value="F:methylglyoxal reductase (NADPH) (acetol producing) activity"/>
    <property type="evidence" value="ECO:0007669"/>
    <property type="project" value="TreeGrafter"/>
</dbReference>
<dbReference type="GO" id="GO:0008106">
    <property type="term" value="F:alcohol dehydrogenase (NADP+) activity"/>
    <property type="evidence" value="ECO:0007669"/>
    <property type="project" value="TreeGrafter"/>
</dbReference>
<comment type="caution">
    <text evidence="4">The sequence shown here is derived from an EMBL/GenBank/DDBJ whole genome shotgun (WGS) entry which is preliminary data.</text>
</comment>
<dbReference type="Pfam" id="PF00465">
    <property type="entry name" value="Fe-ADH"/>
    <property type="match status" value="1"/>
</dbReference>
<dbReference type="GO" id="GO:0046872">
    <property type="term" value="F:metal ion binding"/>
    <property type="evidence" value="ECO:0007669"/>
    <property type="project" value="InterPro"/>
</dbReference>
<evidence type="ECO:0000313" key="4">
    <source>
        <dbReference type="EMBL" id="NBJ94322.1"/>
    </source>
</evidence>
<dbReference type="RefSeq" id="WP_330585121.1">
    <property type="nucleotide sequence ID" value="NZ_QZDT01000035.1"/>
</dbReference>
<dbReference type="FunFam" id="3.40.50.1970:FF:000003">
    <property type="entry name" value="Alcohol dehydrogenase, iron-containing"/>
    <property type="match status" value="1"/>
</dbReference>
<name>A0A9X5BIM3_9FIRM</name>
<dbReference type="GO" id="GO:0005829">
    <property type="term" value="C:cytosol"/>
    <property type="evidence" value="ECO:0007669"/>
    <property type="project" value="TreeGrafter"/>
</dbReference>
<keyword evidence="5" id="KW-1185">Reference proteome</keyword>
<feature type="domain" description="Alcohol dehydrogenase iron-type/glycerol dehydrogenase GldA" evidence="2">
    <location>
        <begin position="9"/>
        <end position="177"/>
    </location>
</feature>
<dbReference type="GO" id="GO:1990362">
    <property type="term" value="F:butanol dehydrogenase (NAD+) activity"/>
    <property type="evidence" value="ECO:0007669"/>
    <property type="project" value="InterPro"/>
</dbReference>
<evidence type="ECO:0000259" key="3">
    <source>
        <dbReference type="Pfam" id="PF25137"/>
    </source>
</evidence>
<dbReference type="InterPro" id="IPR056798">
    <property type="entry name" value="ADH_Fe_C"/>
</dbReference>
<sequence length="386" mass="42230">MKDFIYAYPTKVYFGAKAAAKALPAELEKAGKTVMLAYGGGSVKRSGVYDEICGYLKEAGKEVVDFSGIMPNPTYEKVQEGAVLAREKKVDFILAVGGGSVIDCCKIVAAQAMTDKDIWEMEFKDHVFPSEFLPMGAIVTASGTGAEMNNGAVITNQDTKQKAGVLGAYASFAVLDPAYTMSLPARQVISGAFDTLSHSMETYLGSPRDVTLSDEIGEAVMRNVIRNIKVLMLDMEDWEARSELMWASAMAENGILKIGKVTDFQAHQIEHQLGAYTDCNHGQGLAVIHPVLYRHMYKDSAKQFARMAEKVWEIPAEGKSEEELALAGIEALEGFIREIGLPSTFREMGITDKSVLKKVADTCNLTAGCCKKLSREEILEILEECW</sequence>
<dbReference type="EMBL" id="QZDT01000035">
    <property type="protein sequence ID" value="NBJ94322.1"/>
    <property type="molecule type" value="Genomic_DNA"/>
</dbReference>
<feature type="domain" description="Fe-containing alcohol dehydrogenase-like C-terminal" evidence="3">
    <location>
        <begin position="189"/>
        <end position="384"/>
    </location>
</feature>
<dbReference type="Proteomes" id="UP001154420">
    <property type="component" value="Unassembled WGS sequence"/>
</dbReference>
<dbReference type="InterPro" id="IPR018211">
    <property type="entry name" value="ADH_Fe_CS"/>
</dbReference>
<dbReference type="PANTHER" id="PTHR43633">
    <property type="entry name" value="ALCOHOL DEHYDROGENASE YQHD"/>
    <property type="match status" value="1"/>
</dbReference>